<accession>A0A3M0CQZ3</accession>
<evidence type="ECO:0000313" key="1">
    <source>
        <dbReference type="EMBL" id="RMB11898.1"/>
    </source>
</evidence>
<gene>
    <name evidence="1" type="ORF">BXY39_0385</name>
</gene>
<dbReference type="InterPro" id="IPR053745">
    <property type="entry name" value="Viral_Tail_Comp_sf"/>
</dbReference>
<dbReference type="Gene3D" id="3.30.2000.30">
    <property type="match status" value="1"/>
</dbReference>
<dbReference type="EMBL" id="REFR01000009">
    <property type="protein sequence ID" value="RMB11898.1"/>
    <property type="molecule type" value="Genomic_DNA"/>
</dbReference>
<protein>
    <submittedName>
        <fullName evidence="1">Uncharacterized protein DUF3168</fullName>
    </submittedName>
</protein>
<dbReference type="RefSeq" id="WP_121937129.1">
    <property type="nucleotide sequence ID" value="NZ_REFR01000009.1"/>
</dbReference>
<proteinExistence type="predicted"/>
<keyword evidence="2" id="KW-1185">Reference proteome</keyword>
<evidence type="ECO:0000313" key="2">
    <source>
        <dbReference type="Proteomes" id="UP000271227"/>
    </source>
</evidence>
<dbReference type="InParanoid" id="A0A3M0CQZ3"/>
<dbReference type="OrthoDB" id="7630456at2"/>
<dbReference type="Proteomes" id="UP000271227">
    <property type="component" value="Unassembled WGS sequence"/>
</dbReference>
<dbReference type="Pfam" id="PF11367">
    <property type="entry name" value="Tail_completion_gp17"/>
    <property type="match status" value="1"/>
</dbReference>
<dbReference type="InterPro" id="IPR021508">
    <property type="entry name" value="Gp17-like"/>
</dbReference>
<organism evidence="1 2">
    <name type="scientific">Eilatimonas milleporae</name>
    <dbReference type="NCBI Taxonomy" id="911205"/>
    <lineage>
        <taxon>Bacteria</taxon>
        <taxon>Pseudomonadati</taxon>
        <taxon>Pseudomonadota</taxon>
        <taxon>Alphaproteobacteria</taxon>
        <taxon>Kordiimonadales</taxon>
        <taxon>Kordiimonadaceae</taxon>
        <taxon>Eilatimonas</taxon>
    </lineage>
</organism>
<name>A0A3M0CQZ3_9PROT</name>
<dbReference type="AlphaFoldDB" id="A0A3M0CQZ3"/>
<reference evidence="1 2" key="1">
    <citation type="submission" date="2018-10" db="EMBL/GenBank/DDBJ databases">
        <title>Genomic Encyclopedia of Archaeal and Bacterial Type Strains, Phase II (KMG-II): from individual species to whole genera.</title>
        <authorList>
            <person name="Goeker M."/>
        </authorList>
    </citation>
    <scope>NUCLEOTIDE SEQUENCE [LARGE SCALE GENOMIC DNA]</scope>
    <source>
        <strain evidence="1 2">DSM 25217</strain>
    </source>
</reference>
<comment type="caution">
    <text evidence="1">The sequence shown here is derived from an EMBL/GenBank/DDBJ whole genome shotgun (WGS) entry which is preliminary data.</text>
</comment>
<sequence>MTAYASDTLQPAVLAALNGDSALSAAVQGIYDEPPASPTPPYVSLGETREEMWDTKTEGGASVTFDIDVISDAPGQLQAKQISALVDAVMQPAGFTVTGFTLVSLRLVTATVTRITDQAATSHRSRMTYRALLRKQ</sequence>